<name>A0ABQ2UCL9_9PSEU</name>
<dbReference type="PROSITE" id="PS50110">
    <property type="entry name" value="RESPONSE_REGULATORY"/>
    <property type="match status" value="1"/>
</dbReference>
<dbReference type="InterPro" id="IPR007492">
    <property type="entry name" value="LytTR_DNA-bd_dom"/>
</dbReference>
<keyword evidence="5" id="KW-1185">Reference proteome</keyword>
<dbReference type="InterPro" id="IPR001789">
    <property type="entry name" value="Sig_transdc_resp-reg_receiver"/>
</dbReference>
<evidence type="ECO:0000259" key="2">
    <source>
        <dbReference type="PROSITE" id="PS50110"/>
    </source>
</evidence>
<dbReference type="Gene3D" id="2.40.50.1020">
    <property type="entry name" value="LytTr DNA-binding domain"/>
    <property type="match status" value="1"/>
</dbReference>
<dbReference type="PANTHER" id="PTHR37299:SF1">
    <property type="entry name" value="STAGE 0 SPORULATION PROTEIN A HOMOLOG"/>
    <property type="match status" value="1"/>
</dbReference>
<accession>A0ABQ2UCL9</accession>
<dbReference type="SUPFAM" id="SSF52172">
    <property type="entry name" value="CheY-like"/>
    <property type="match status" value="1"/>
</dbReference>
<dbReference type="Gene3D" id="3.40.50.2300">
    <property type="match status" value="1"/>
</dbReference>
<dbReference type="SMART" id="SM00448">
    <property type="entry name" value="REC"/>
    <property type="match status" value="1"/>
</dbReference>
<keyword evidence="1" id="KW-0597">Phosphoprotein</keyword>
<dbReference type="RefSeq" id="WP_189252526.1">
    <property type="nucleotide sequence ID" value="NZ_BMRE01000002.1"/>
</dbReference>
<evidence type="ECO:0000313" key="4">
    <source>
        <dbReference type="EMBL" id="GGU21415.1"/>
    </source>
</evidence>
<dbReference type="PANTHER" id="PTHR37299">
    <property type="entry name" value="TRANSCRIPTIONAL REGULATOR-RELATED"/>
    <property type="match status" value="1"/>
</dbReference>
<gene>
    <name evidence="4" type="ORF">GCM10010178_12040</name>
</gene>
<dbReference type="GO" id="GO:0003677">
    <property type="term" value="F:DNA binding"/>
    <property type="evidence" value="ECO:0007669"/>
    <property type="project" value="UniProtKB-KW"/>
</dbReference>
<dbReference type="SMART" id="SM00850">
    <property type="entry name" value="LytTR"/>
    <property type="match status" value="1"/>
</dbReference>
<dbReference type="Pfam" id="PF04397">
    <property type="entry name" value="LytTR"/>
    <property type="match status" value="1"/>
</dbReference>
<dbReference type="InterPro" id="IPR011006">
    <property type="entry name" value="CheY-like_superfamily"/>
</dbReference>
<dbReference type="InterPro" id="IPR046947">
    <property type="entry name" value="LytR-like"/>
</dbReference>
<evidence type="ECO:0000259" key="3">
    <source>
        <dbReference type="PROSITE" id="PS50930"/>
    </source>
</evidence>
<feature type="domain" description="HTH LytTR-type" evidence="3">
    <location>
        <begin position="177"/>
        <end position="283"/>
    </location>
</feature>
<dbReference type="Pfam" id="PF00072">
    <property type="entry name" value="Response_reg"/>
    <property type="match status" value="1"/>
</dbReference>
<evidence type="ECO:0000256" key="1">
    <source>
        <dbReference type="PROSITE-ProRule" id="PRU00169"/>
    </source>
</evidence>
<dbReference type="Proteomes" id="UP000649573">
    <property type="component" value="Unassembled WGS sequence"/>
</dbReference>
<protein>
    <submittedName>
        <fullName evidence="4">DNA-binding response regulator</fullName>
    </submittedName>
</protein>
<keyword evidence="4" id="KW-0238">DNA-binding</keyword>
<comment type="caution">
    <text evidence="4">The sequence shown here is derived from an EMBL/GenBank/DDBJ whole genome shotgun (WGS) entry which is preliminary data.</text>
</comment>
<dbReference type="EMBL" id="BMRE01000002">
    <property type="protein sequence ID" value="GGU21415.1"/>
    <property type="molecule type" value="Genomic_DNA"/>
</dbReference>
<proteinExistence type="predicted"/>
<feature type="domain" description="Response regulatory" evidence="2">
    <location>
        <begin position="17"/>
        <end position="147"/>
    </location>
</feature>
<sequence>MGKMPDTVSTHDNAGLLVLAVDDEAPGLSEIKFLLESSPHIRRVLTAFDAAEALRILRGDYEQEVMARTKAGMPPVDAVFADINMPGLSGMDLARVLSAFRYPPALVFVTGVEERDALVTAFDVGALDFINKPINEERVLKAISRVADRVGRTAVPPPASNAAPMAQAAEPSDDEVIPVELGGTIKLVPRASVRYVEAQGDYARLHTQDGSHLVRIPLAQLEERWANAGFVRIHRSYLVALPLVSELRMTANGYAVVIGTGENAKELPVSRRHTKELKERIVRPPKSGW</sequence>
<feature type="modified residue" description="4-aspartylphosphate" evidence="1">
    <location>
        <position position="82"/>
    </location>
</feature>
<evidence type="ECO:0000313" key="5">
    <source>
        <dbReference type="Proteomes" id="UP000649573"/>
    </source>
</evidence>
<organism evidence="4 5">
    <name type="scientific">Lentzea flava</name>
    <dbReference type="NCBI Taxonomy" id="103732"/>
    <lineage>
        <taxon>Bacteria</taxon>
        <taxon>Bacillati</taxon>
        <taxon>Actinomycetota</taxon>
        <taxon>Actinomycetes</taxon>
        <taxon>Pseudonocardiales</taxon>
        <taxon>Pseudonocardiaceae</taxon>
        <taxon>Lentzea</taxon>
    </lineage>
</organism>
<dbReference type="PROSITE" id="PS50930">
    <property type="entry name" value="HTH_LYTTR"/>
    <property type="match status" value="1"/>
</dbReference>
<reference evidence="5" key="1">
    <citation type="journal article" date="2019" name="Int. J. Syst. Evol. Microbiol.">
        <title>The Global Catalogue of Microorganisms (GCM) 10K type strain sequencing project: providing services to taxonomists for standard genome sequencing and annotation.</title>
        <authorList>
            <consortium name="The Broad Institute Genomics Platform"/>
            <consortium name="The Broad Institute Genome Sequencing Center for Infectious Disease"/>
            <person name="Wu L."/>
            <person name="Ma J."/>
        </authorList>
    </citation>
    <scope>NUCLEOTIDE SEQUENCE [LARGE SCALE GENOMIC DNA]</scope>
    <source>
        <strain evidence="5">JCM 3296</strain>
    </source>
</reference>